<evidence type="ECO:0000256" key="1">
    <source>
        <dbReference type="SAM" id="MobiDB-lite"/>
    </source>
</evidence>
<comment type="caution">
    <text evidence="2">The sequence shown here is derived from an EMBL/GenBank/DDBJ whole genome shotgun (WGS) entry which is preliminary data.</text>
</comment>
<accession>A0ABS9H7B9</accession>
<evidence type="ECO:0000313" key="3">
    <source>
        <dbReference type="Proteomes" id="UP001201161"/>
    </source>
</evidence>
<feature type="compositionally biased region" description="Polar residues" evidence="1">
    <location>
        <begin position="1"/>
        <end position="12"/>
    </location>
</feature>
<dbReference type="Proteomes" id="UP001201161">
    <property type="component" value="Unassembled WGS sequence"/>
</dbReference>
<sequence length="121" mass="12457">MSSDVTGPSETSVVPPADGTREVEEVHEDLADRVAEAVLSVPGVHALHGGVLGEVATYLPGRRVAGIRLLEGVTQVHLVLDWDAPMSATIDEVRARVSALAPGVVHLAVEDVQGPAGPAEG</sequence>
<evidence type="ECO:0000313" key="2">
    <source>
        <dbReference type="EMBL" id="MCF6377107.1"/>
    </source>
</evidence>
<dbReference type="EMBL" id="JAKJHZ010000005">
    <property type="protein sequence ID" value="MCF6377107.1"/>
    <property type="molecule type" value="Genomic_DNA"/>
</dbReference>
<protein>
    <recommendedName>
        <fullName evidence="4">Asp23/Gls24 family envelope stress response protein</fullName>
    </recommendedName>
</protein>
<feature type="region of interest" description="Disordered" evidence="1">
    <location>
        <begin position="1"/>
        <end position="26"/>
    </location>
</feature>
<proteinExistence type="predicted"/>
<organism evidence="2 3">
    <name type="scientific">Nocardioides potassii</name>
    <dbReference type="NCBI Taxonomy" id="2911371"/>
    <lineage>
        <taxon>Bacteria</taxon>
        <taxon>Bacillati</taxon>
        <taxon>Actinomycetota</taxon>
        <taxon>Actinomycetes</taxon>
        <taxon>Propionibacteriales</taxon>
        <taxon>Nocardioidaceae</taxon>
        <taxon>Nocardioides</taxon>
    </lineage>
</organism>
<name>A0ABS9H7B9_9ACTN</name>
<evidence type="ECO:0008006" key="4">
    <source>
        <dbReference type="Google" id="ProtNLM"/>
    </source>
</evidence>
<gene>
    <name evidence="2" type="ORF">L2K70_05800</name>
</gene>
<reference evidence="2 3" key="1">
    <citation type="submission" date="2022-01" db="EMBL/GenBank/DDBJ databases">
        <title>Nocardioides sp. nov., an actinomycete isolated from mining soil.</title>
        <authorList>
            <person name="Liu L."/>
        </authorList>
    </citation>
    <scope>NUCLEOTIDE SEQUENCE [LARGE SCALE GENOMIC DNA]</scope>
    <source>
        <strain evidence="2 3">KLBMP 9356</strain>
    </source>
</reference>
<keyword evidence="3" id="KW-1185">Reference proteome</keyword>
<dbReference type="RefSeq" id="WP_236400276.1">
    <property type="nucleotide sequence ID" value="NZ_JAKJHZ010000005.1"/>
</dbReference>